<sequence>MKRWAYIGLLSCFSCSYFTPEAKPEAVARVNDSYLYKDDLKNLVPKGTTAADSVLIVRNFIDRWAAQKLLIDRAEVNLGDEQKAEFDALIRQYKVDLYTKAYLEQIVKQTVDTVVSEAALQEYYKANKENFRTSGSLVRLRYLRLDKDNPRYETIKSKFFDYRKSDKKFWDTYALQSKGFAFNDSVWVEMNQVYAKLPFINPDNRDQYIVSGKSTQHSDSLETYLVKVRAVIDKNQVAPYEYLKPTLKEVLLNKRKLELIKKFEKEITDDAIKDKDYEVYQ</sequence>
<proteinExistence type="predicted"/>
<dbReference type="SUPFAM" id="SSF109998">
    <property type="entry name" value="Triger factor/SurA peptide-binding domain-like"/>
    <property type="match status" value="1"/>
</dbReference>
<dbReference type="AlphaFoldDB" id="A0A1G5HHU3"/>
<accession>A0A1G5HHU3</accession>
<dbReference type="Proteomes" id="UP000199354">
    <property type="component" value="Unassembled WGS sequence"/>
</dbReference>
<organism evidence="1 2">
    <name type="scientific">Flavobacterium caeni</name>
    <dbReference type="NCBI Taxonomy" id="490189"/>
    <lineage>
        <taxon>Bacteria</taxon>
        <taxon>Pseudomonadati</taxon>
        <taxon>Bacteroidota</taxon>
        <taxon>Flavobacteriia</taxon>
        <taxon>Flavobacteriales</taxon>
        <taxon>Flavobacteriaceae</taxon>
        <taxon>Flavobacterium</taxon>
    </lineage>
</organism>
<dbReference type="RefSeq" id="WP_091142255.1">
    <property type="nucleotide sequence ID" value="NZ_FMVF01000008.1"/>
</dbReference>
<protein>
    <submittedName>
        <fullName evidence="1">Uncharacterized protein</fullName>
    </submittedName>
</protein>
<name>A0A1G5HHU3_9FLAO</name>
<dbReference type="OrthoDB" id="9785180at2"/>
<keyword evidence="2" id="KW-1185">Reference proteome</keyword>
<reference evidence="1 2" key="1">
    <citation type="submission" date="2016-10" db="EMBL/GenBank/DDBJ databases">
        <authorList>
            <person name="de Groot N.N."/>
        </authorList>
    </citation>
    <scope>NUCLEOTIDE SEQUENCE [LARGE SCALE GENOMIC DNA]</scope>
    <source>
        <strain evidence="1 2">CGMCC 1.7031</strain>
    </source>
</reference>
<dbReference type="InterPro" id="IPR027304">
    <property type="entry name" value="Trigger_fact/SurA_dom_sf"/>
</dbReference>
<gene>
    <name evidence="1" type="ORF">SAMN02927903_01846</name>
</gene>
<dbReference type="STRING" id="490189.SAMN02927903_01846"/>
<evidence type="ECO:0000313" key="2">
    <source>
        <dbReference type="Proteomes" id="UP000199354"/>
    </source>
</evidence>
<evidence type="ECO:0000313" key="1">
    <source>
        <dbReference type="EMBL" id="SCY63274.1"/>
    </source>
</evidence>
<dbReference type="EMBL" id="FMVF01000008">
    <property type="protein sequence ID" value="SCY63274.1"/>
    <property type="molecule type" value="Genomic_DNA"/>
</dbReference>